<dbReference type="GO" id="GO:0042597">
    <property type="term" value="C:periplasmic space"/>
    <property type="evidence" value="ECO:0007669"/>
    <property type="project" value="UniProtKB-SubCell"/>
</dbReference>
<dbReference type="Pfam" id="PF03480">
    <property type="entry name" value="DctP"/>
    <property type="match status" value="1"/>
</dbReference>
<dbReference type="GO" id="GO:0055085">
    <property type="term" value="P:transmembrane transport"/>
    <property type="evidence" value="ECO:0007669"/>
    <property type="project" value="InterPro"/>
</dbReference>
<evidence type="ECO:0000256" key="2">
    <source>
        <dbReference type="ARBA" id="ARBA00022729"/>
    </source>
</evidence>
<accession>A0A238IZZ0</accession>
<proteinExistence type="predicted"/>
<keyword evidence="2 4" id="KW-0732">Signal</keyword>
<keyword evidence="3" id="KW-0574">Periplasm</keyword>
<organism evidence="5 6">
    <name type="scientific">Boseongicola aestuarii</name>
    <dbReference type="NCBI Taxonomy" id="1470561"/>
    <lineage>
        <taxon>Bacteria</taxon>
        <taxon>Pseudomonadati</taxon>
        <taxon>Pseudomonadota</taxon>
        <taxon>Alphaproteobacteria</taxon>
        <taxon>Rhodobacterales</taxon>
        <taxon>Paracoccaceae</taxon>
        <taxon>Boseongicola</taxon>
    </lineage>
</organism>
<dbReference type="NCBIfam" id="NF037995">
    <property type="entry name" value="TRAP_S1"/>
    <property type="match status" value="1"/>
</dbReference>
<evidence type="ECO:0000256" key="4">
    <source>
        <dbReference type="SAM" id="SignalP"/>
    </source>
</evidence>
<keyword evidence="6" id="KW-1185">Reference proteome</keyword>
<dbReference type="AlphaFoldDB" id="A0A238IZZ0"/>
<reference evidence="5 6" key="1">
    <citation type="submission" date="2017-05" db="EMBL/GenBank/DDBJ databases">
        <authorList>
            <person name="Song R."/>
            <person name="Chenine A.L."/>
            <person name="Ruprecht R.M."/>
        </authorList>
    </citation>
    <scope>NUCLEOTIDE SEQUENCE [LARGE SCALE GENOMIC DNA]</scope>
    <source>
        <strain evidence="5 6">CECT 8489</strain>
    </source>
</reference>
<dbReference type="SUPFAM" id="SSF53850">
    <property type="entry name" value="Periplasmic binding protein-like II"/>
    <property type="match status" value="1"/>
</dbReference>
<dbReference type="PANTHER" id="PTHR33376:SF15">
    <property type="entry name" value="BLL6794 PROTEIN"/>
    <property type="match status" value="1"/>
</dbReference>
<name>A0A238IZZ0_9RHOB</name>
<evidence type="ECO:0000313" key="6">
    <source>
        <dbReference type="Proteomes" id="UP000201838"/>
    </source>
</evidence>
<dbReference type="Gene3D" id="3.40.190.170">
    <property type="entry name" value="Bacterial extracellular solute-binding protein, family 7"/>
    <property type="match status" value="1"/>
</dbReference>
<dbReference type="InterPro" id="IPR038404">
    <property type="entry name" value="TRAP_DctP_sf"/>
</dbReference>
<feature type="signal peptide" evidence="4">
    <location>
        <begin position="1"/>
        <end position="32"/>
    </location>
</feature>
<dbReference type="EMBL" id="FXXQ01000006">
    <property type="protein sequence ID" value="SMX23956.1"/>
    <property type="molecule type" value="Genomic_DNA"/>
</dbReference>
<gene>
    <name evidence="5" type="primary">siaP_2</name>
    <name evidence="5" type="ORF">BOA8489_02070</name>
</gene>
<evidence type="ECO:0000313" key="5">
    <source>
        <dbReference type="EMBL" id="SMX23956.1"/>
    </source>
</evidence>
<dbReference type="RefSeq" id="WP_093973921.1">
    <property type="nucleotide sequence ID" value="NZ_FXXQ01000006.1"/>
</dbReference>
<protein>
    <submittedName>
        <fullName evidence="5">Sialic acid-binding periplasmic protein SiaP</fullName>
    </submittedName>
</protein>
<dbReference type="CDD" id="cd13665">
    <property type="entry name" value="PBP2_TRAP_Dctp3_4"/>
    <property type="match status" value="1"/>
</dbReference>
<dbReference type="PANTHER" id="PTHR33376">
    <property type="match status" value="1"/>
</dbReference>
<evidence type="ECO:0000256" key="3">
    <source>
        <dbReference type="ARBA" id="ARBA00022764"/>
    </source>
</evidence>
<dbReference type="OrthoDB" id="7822595at2"/>
<sequence length="347" mass="37487">MTTIVSLKSAVAAAAIGVASTLGVFAPTAADAQTELRLHTFVPPGHIIVREIIEPLAADIAELTGGELTMTVYPSMQLGGKAPDLIRQAQDGTVDLVFTLPGYTSPIFPRTQMIELPGLRPDGTSTTELMWDLLEGGYFDPEYEGLKVAALWAADDAGLYTRDKPIRSLADVKGMLLRSPSAAQAAQIEKMGATPVAMPIPQLYPQLERGVIDGAMVPFTTILDFRMHEVANYFTITGPLFGRSQFLIVMNEDSYNGLSAEHQSVLDGLFGEELSQKATDAYLDRAAESIQFVRDASDKEVIELTEAQQSEISDILAPLYVEWLASMEEQGIDGQAMLDAAGVEVMN</sequence>
<feature type="chain" id="PRO_5012466736" evidence="4">
    <location>
        <begin position="33"/>
        <end position="347"/>
    </location>
</feature>
<comment type="subcellular location">
    <subcellularLocation>
        <location evidence="1">Periplasm</location>
    </subcellularLocation>
</comment>
<dbReference type="InterPro" id="IPR018389">
    <property type="entry name" value="DctP_fam"/>
</dbReference>
<dbReference type="Proteomes" id="UP000201838">
    <property type="component" value="Unassembled WGS sequence"/>
</dbReference>
<evidence type="ECO:0000256" key="1">
    <source>
        <dbReference type="ARBA" id="ARBA00004418"/>
    </source>
</evidence>